<dbReference type="GO" id="GO:0140096">
    <property type="term" value="F:catalytic activity, acting on a protein"/>
    <property type="evidence" value="ECO:0007669"/>
    <property type="project" value="UniProtKB-ARBA"/>
</dbReference>
<dbReference type="AlphaFoldDB" id="A0A9D1LBY3"/>
<protein>
    <submittedName>
        <fullName evidence="3">Lipoate--protein ligase family protein</fullName>
    </submittedName>
</protein>
<sequence>MLYFESNRQAAEYNLALEEALFESRQGQDIFLLWRDEPSAILGKFQNAFREINAVTARRMGVPVVRRESGGGCVYHDLGNINYCLMVEGDRAPGYDPFLEIAVRALRRLGIPAQRRGVCEIVAEGKKISGNAQRRSRGRTLHHGTLLFDADLDALRRLTSCPDDAVTSKGVFSQPSEVANMRRYFPGSAEDFLSAFREMVLPRGEALTLTREEAARAESLQSEKYSRWEWNFGRSPGFCRCRGDLRYRANRGVIEEFFWRGTRVSAFEGARLEISEVESLCASEFSSQAERDLVFQSIF</sequence>
<dbReference type="PROSITE" id="PS51733">
    <property type="entry name" value="BPL_LPL_CATALYTIC"/>
    <property type="match status" value="1"/>
</dbReference>
<accession>A0A9D1LBY3</accession>
<evidence type="ECO:0000256" key="1">
    <source>
        <dbReference type="ARBA" id="ARBA00005085"/>
    </source>
</evidence>
<feature type="domain" description="BPL/LPL catalytic" evidence="2">
    <location>
        <begin position="25"/>
        <end position="200"/>
    </location>
</feature>
<comment type="caution">
    <text evidence="3">The sequence shown here is derived from an EMBL/GenBank/DDBJ whole genome shotgun (WGS) entry which is preliminary data.</text>
</comment>
<name>A0A9D1LBY3_9FIRM</name>
<keyword evidence="3" id="KW-0436">Ligase</keyword>
<dbReference type="SUPFAM" id="SSF55681">
    <property type="entry name" value="Class II aaRS and biotin synthetases"/>
    <property type="match status" value="1"/>
</dbReference>
<dbReference type="GO" id="GO:0016874">
    <property type="term" value="F:ligase activity"/>
    <property type="evidence" value="ECO:0007669"/>
    <property type="project" value="UniProtKB-KW"/>
</dbReference>
<dbReference type="PANTHER" id="PTHR12561:SF3">
    <property type="entry name" value="LIPOYLTRANSFERASE 1, MITOCHONDRIAL"/>
    <property type="match status" value="1"/>
</dbReference>
<proteinExistence type="predicted"/>
<dbReference type="PANTHER" id="PTHR12561">
    <property type="entry name" value="LIPOATE-PROTEIN LIGASE"/>
    <property type="match status" value="1"/>
</dbReference>
<reference evidence="3" key="1">
    <citation type="submission" date="2020-10" db="EMBL/GenBank/DDBJ databases">
        <authorList>
            <person name="Gilroy R."/>
        </authorList>
    </citation>
    <scope>NUCLEOTIDE SEQUENCE</scope>
    <source>
        <strain evidence="3">ChiHcec3-11533</strain>
    </source>
</reference>
<reference evidence="3" key="2">
    <citation type="journal article" date="2021" name="PeerJ">
        <title>Extensive microbial diversity within the chicken gut microbiome revealed by metagenomics and culture.</title>
        <authorList>
            <person name="Gilroy R."/>
            <person name="Ravi A."/>
            <person name="Getino M."/>
            <person name="Pursley I."/>
            <person name="Horton D.L."/>
            <person name="Alikhan N.F."/>
            <person name="Baker D."/>
            <person name="Gharbi K."/>
            <person name="Hall N."/>
            <person name="Watson M."/>
            <person name="Adriaenssens E.M."/>
            <person name="Foster-Nyarko E."/>
            <person name="Jarju S."/>
            <person name="Secka A."/>
            <person name="Antonio M."/>
            <person name="Oren A."/>
            <person name="Chaudhuri R.R."/>
            <person name="La Ragione R."/>
            <person name="Hildebrand F."/>
            <person name="Pallen M.J."/>
        </authorList>
    </citation>
    <scope>NUCLEOTIDE SEQUENCE</scope>
    <source>
        <strain evidence="3">ChiHcec3-11533</strain>
    </source>
</reference>
<dbReference type="Gene3D" id="3.30.930.10">
    <property type="entry name" value="Bira Bifunctional Protein, Domain 2"/>
    <property type="match status" value="1"/>
</dbReference>
<dbReference type="EMBL" id="DVMU01000018">
    <property type="protein sequence ID" value="HIU33087.1"/>
    <property type="molecule type" value="Genomic_DNA"/>
</dbReference>
<dbReference type="Proteomes" id="UP000824072">
    <property type="component" value="Unassembled WGS sequence"/>
</dbReference>
<comment type="pathway">
    <text evidence="1">Protein modification; protein lipoylation via exogenous pathway; protein N(6)-(lipoyl)lysine from lipoate: step 2/2.</text>
</comment>
<dbReference type="GO" id="GO:0017118">
    <property type="term" value="F:lipoyltransferase activity"/>
    <property type="evidence" value="ECO:0007669"/>
    <property type="project" value="TreeGrafter"/>
</dbReference>
<organism evidence="3 4">
    <name type="scientific">Candidatus Pullichristensenella excrementigallinarum</name>
    <dbReference type="NCBI Taxonomy" id="2840907"/>
    <lineage>
        <taxon>Bacteria</taxon>
        <taxon>Bacillati</taxon>
        <taxon>Bacillota</taxon>
        <taxon>Clostridia</taxon>
        <taxon>Candidatus Pullichristensenella</taxon>
    </lineage>
</organism>
<dbReference type="InterPro" id="IPR004143">
    <property type="entry name" value="BPL_LPL_catalytic"/>
</dbReference>
<dbReference type="GO" id="GO:0005737">
    <property type="term" value="C:cytoplasm"/>
    <property type="evidence" value="ECO:0007669"/>
    <property type="project" value="TreeGrafter"/>
</dbReference>
<evidence type="ECO:0000313" key="4">
    <source>
        <dbReference type="Proteomes" id="UP000824072"/>
    </source>
</evidence>
<dbReference type="Pfam" id="PF21948">
    <property type="entry name" value="LplA-B_cat"/>
    <property type="match status" value="1"/>
</dbReference>
<gene>
    <name evidence="3" type="ORF">IAB02_00860</name>
</gene>
<dbReference type="GO" id="GO:0009249">
    <property type="term" value="P:protein lipoylation"/>
    <property type="evidence" value="ECO:0007669"/>
    <property type="project" value="InterPro"/>
</dbReference>
<dbReference type="InterPro" id="IPR004562">
    <property type="entry name" value="LipoylTrfase_LipoateP_Ligase"/>
</dbReference>
<dbReference type="CDD" id="cd16443">
    <property type="entry name" value="LplA"/>
    <property type="match status" value="1"/>
</dbReference>
<dbReference type="InterPro" id="IPR045864">
    <property type="entry name" value="aa-tRNA-synth_II/BPL/LPL"/>
</dbReference>
<evidence type="ECO:0000313" key="3">
    <source>
        <dbReference type="EMBL" id="HIU33087.1"/>
    </source>
</evidence>
<evidence type="ECO:0000259" key="2">
    <source>
        <dbReference type="PROSITE" id="PS51733"/>
    </source>
</evidence>